<evidence type="ECO:0000256" key="1">
    <source>
        <dbReference type="ARBA" id="ARBA00022478"/>
    </source>
</evidence>
<keyword evidence="7 12" id="KW-0863">Zinc-finger</keyword>
<keyword evidence="5 12" id="KW-0235">DNA replication</keyword>
<evidence type="ECO:0000313" key="15">
    <source>
        <dbReference type="Proteomes" id="UP000224629"/>
    </source>
</evidence>
<dbReference type="Gene3D" id="3.90.980.10">
    <property type="entry name" value="DNA primase, catalytic core, N-terminal domain"/>
    <property type="match status" value="1"/>
</dbReference>
<evidence type="ECO:0000259" key="13">
    <source>
        <dbReference type="PROSITE" id="PS50880"/>
    </source>
</evidence>
<accession>A0ABM6PQ50</accession>
<dbReference type="InterPro" id="IPR006295">
    <property type="entry name" value="DNA_primase_DnaG"/>
</dbReference>
<evidence type="ECO:0000256" key="6">
    <source>
        <dbReference type="ARBA" id="ARBA00022723"/>
    </source>
</evidence>
<dbReference type="Pfam" id="PF01807">
    <property type="entry name" value="Zn_ribbon_DnaG"/>
    <property type="match status" value="1"/>
</dbReference>
<dbReference type="PANTHER" id="PTHR30313:SF2">
    <property type="entry name" value="DNA PRIMASE"/>
    <property type="match status" value="1"/>
</dbReference>
<evidence type="ECO:0000256" key="12">
    <source>
        <dbReference type="HAMAP-Rule" id="MF_00974"/>
    </source>
</evidence>
<dbReference type="InterPro" id="IPR037068">
    <property type="entry name" value="DNA_primase_core_N_sf"/>
</dbReference>
<dbReference type="InterPro" id="IPR036977">
    <property type="entry name" value="DNA_primase_Znf_CHC2"/>
</dbReference>
<comment type="subunit">
    <text evidence="12">Monomer. Interacts with DnaB.</text>
</comment>
<evidence type="ECO:0000256" key="5">
    <source>
        <dbReference type="ARBA" id="ARBA00022705"/>
    </source>
</evidence>
<dbReference type="NCBIfam" id="TIGR01391">
    <property type="entry name" value="dnaG"/>
    <property type="match status" value="1"/>
</dbReference>
<keyword evidence="9" id="KW-0460">Magnesium</keyword>
<evidence type="ECO:0000256" key="10">
    <source>
        <dbReference type="ARBA" id="ARBA00023125"/>
    </source>
</evidence>
<comment type="catalytic activity">
    <reaction evidence="12">
        <text>ssDNA + n NTP = ssDNA/pppN(pN)n-1 hybrid + (n-1) diphosphate.</text>
        <dbReference type="EC" id="2.7.7.101"/>
    </reaction>
</comment>
<dbReference type="InterPro" id="IPR030846">
    <property type="entry name" value="DnaG_bac"/>
</dbReference>
<evidence type="ECO:0000256" key="9">
    <source>
        <dbReference type="ARBA" id="ARBA00022842"/>
    </source>
</evidence>
<dbReference type="InterPro" id="IPR034151">
    <property type="entry name" value="TOPRIM_DnaG_bac"/>
</dbReference>
<dbReference type="CDD" id="cd03364">
    <property type="entry name" value="TOPRIM_DnaG_primases"/>
    <property type="match status" value="1"/>
</dbReference>
<dbReference type="SMART" id="SM00400">
    <property type="entry name" value="ZnF_CHCC"/>
    <property type="match status" value="1"/>
</dbReference>
<feature type="zinc finger region" description="CHC2-type" evidence="12">
    <location>
        <begin position="38"/>
        <end position="62"/>
    </location>
</feature>
<sequence>MNKQEITNYIVKNTDIYALISQSITLKQNGRSSFVGLCPFHDDTNPSLSVSISKQIFKCFSCQKAGNIITFVMLSKNLNFGQALDFLNKEYNLKLDFNYTTTPEKIYSKNELQALRAFENAVSIYLIELMKVVSSQKQTVVSVINFLNSRGIDRKIIEKFKIGLAINSILRKVLLDSKLFDEDVLKNYSLLNANGYDFFQNRIVFPIENSEGKTVGFSGRCIDGLKCEPKYLNSPSNSLFQKSEILYNYFNAIQENPKEIIITEGFFDVIAFYKAGIKNTVALMGTTLSKKHCDLLKNFTVIIALDSDKAGIDASLKSALSLGQNRIKTYILKGFDGKDPDEYFNSFGPIALVDKLNDRKNSYDFAYDFYKSEMKNNSGEEIKIFLEKFSPFLEALYHYDLQLSDTFFKKIKDDFGVSQHSFKFFREKRQLYYQQDYELENNVDFLDNTHRKISDNKKSKNFKPEHFDLKILEIILYDFLYGDRKKFEYFKTTNYKFLDPINNKFIEKIAVSNNNEPSIYDEVSKKIKKITEEMVSYIASEAIKVILDPNLKANITIDEFADFIENVKRRREQKDRVNKIRYWLENGKEMDDNFISNLFKGTR</sequence>
<evidence type="ECO:0000256" key="8">
    <source>
        <dbReference type="ARBA" id="ARBA00022833"/>
    </source>
</evidence>
<dbReference type="EMBL" id="CP024161">
    <property type="protein sequence ID" value="ATP59406.1"/>
    <property type="molecule type" value="Genomic_DNA"/>
</dbReference>
<dbReference type="Gene3D" id="3.40.1360.10">
    <property type="match status" value="1"/>
</dbReference>
<comment type="cofactor">
    <cofactor evidence="12">
        <name>Zn(2+)</name>
        <dbReference type="ChEBI" id="CHEBI:29105"/>
    </cofactor>
    <text evidence="12">Binds 1 zinc ion per monomer.</text>
</comment>
<evidence type="ECO:0000313" key="14">
    <source>
        <dbReference type="EMBL" id="ATP59406.1"/>
    </source>
</evidence>
<feature type="domain" description="Toprim" evidence="13">
    <location>
        <begin position="258"/>
        <end position="337"/>
    </location>
</feature>
<proteinExistence type="inferred from homology"/>
<keyword evidence="15" id="KW-1185">Reference proteome</keyword>
<evidence type="ECO:0000256" key="7">
    <source>
        <dbReference type="ARBA" id="ARBA00022771"/>
    </source>
</evidence>
<name>A0ABM6PQ50_9BACT</name>
<dbReference type="EC" id="2.7.7.101" evidence="12"/>
<evidence type="ECO:0000256" key="2">
    <source>
        <dbReference type="ARBA" id="ARBA00022515"/>
    </source>
</evidence>
<dbReference type="InterPro" id="IPR002694">
    <property type="entry name" value="Znf_CHC2"/>
</dbReference>
<keyword evidence="8 12" id="KW-0862">Zinc</keyword>
<comment type="similarity">
    <text evidence="12">Belongs to the DnaG primase family.</text>
</comment>
<dbReference type="PANTHER" id="PTHR30313">
    <property type="entry name" value="DNA PRIMASE"/>
    <property type="match status" value="1"/>
</dbReference>
<keyword evidence="6 12" id="KW-0479">Metal-binding</keyword>
<comment type="function">
    <text evidence="12">RNA polymerase that catalyzes the synthesis of short RNA molecules used as primers for DNA polymerase during DNA replication.</text>
</comment>
<reference evidence="14" key="1">
    <citation type="submission" date="2017-10" db="EMBL/GenBank/DDBJ databases">
        <title>Genome-wide analysis of the first isolated strain mycoplasma dispar GS01.</title>
        <authorList>
            <person name="Hao H."/>
            <person name="Chen S."/>
            <person name="Zhao P."/>
            <person name="Chu Y."/>
            <person name="Liu Y."/>
        </authorList>
    </citation>
    <scope>NUCLEOTIDE SEQUENCE [LARGE SCALE GENOMIC DNA]</scope>
    <source>
        <strain evidence="14">GS01</strain>
    </source>
</reference>
<dbReference type="PROSITE" id="PS50880">
    <property type="entry name" value="TOPRIM"/>
    <property type="match status" value="1"/>
</dbReference>
<evidence type="ECO:0000256" key="11">
    <source>
        <dbReference type="ARBA" id="ARBA00023163"/>
    </source>
</evidence>
<dbReference type="InterPro" id="IPR006171">
    <property type="entry name" value="TOPRIM_dom"/>
</dbReference>
<dbReference type="SUPFAM" id="SSF56731">
    <property type="entry name" value="DNA primase core"/>
    <property type="match status" value="1"/>
</dbReference>
<dbReference type="RefSeq" id="WP_099451734.1">
    <property type="nucleotide sequence ID" value="NZ_CP024161.1"/>
</dbReference>
<organism evidence="14 15">
    <name type="scientific">Mesomycoplasma dispar</name>
    <dbReference type="NCBI Taxonomy" id="86660"/>
    <lineage>
        <taxon>Bacteria</taxon>
        <taxon>Bacillati</taxon>
        <taxon>Mycoplasmatota</taxon>
        <taxon>Mycoplasmoidales</taxon>
        <taxon>Metamycoplasmataceae</taxon>
        <taxon>Mesomycoplasma</taxon>
    </lineage>
</organism>
<dbReference type="SUPFAM" id="SSF57783">
    <property type="entry name" value="Zinc beta-ribbon"/>
    <property type="match status" value="1"/>
</dbReference>
<gene>
    <name evidence="12 14" type="primary">dnaG</name>
    <name evidence="14" type="ORF">CSW10_00265</name>
</gene>
<keyword evidence="10 12" id="KW-0238">DNA-binding</keyword>
<keyword evidence="4 12" id="KW-0548">Nucleotidyltransferase</keyword>
<dbReference type="Pfam" id="PF13155">
    <property type="entry name" value="Toprim_2"/>
    <property type="match status" value="1"/>
</dbReference>
<dbReference type="Pfam" id="PF08275">
    <property type="entry name" value="DNAG_N"/>
    <property type="match status" value="1"/>
</dbReference>
<keyword evidence="1 12" id="KW-0240">DNA-directed RNA polymerase</keyword>
<evidence type="ECO:0000256" key="4">
    <source>
        <dbReference type="ARBA" id="ARBA00022695"/>
    </source>
</evidence>
<keyword evidence="11 12" id="KW-0804">Transcription</keyword>
<dbReference type="HAMAP" id="MF_00974">
    <property type="entry name" value="DNA_primase_DnaG"/>
    <property type="match status" value="1"/>
</dbReference>
<keyword evidence="3 12" id="KW-0808">Transferase</keyword>
<dbReference type="SMART" id="SM00493">
    <property type="entry name" value="TOPRIM"/>
    <property type="match status" value="1"/>
</dbReference>
<comment type="domain">
    <text evidence="12">Contains an N-terminal zinc-binding domain, a central core domain that contains the primase activity, and a C-terminal DnaB-binding domain.</text>
</comment>
<keyword evidence="2 12" id="KW-0639">Primosome</keyword>
<dbReference type="Proteomes" id="UP000224629">
    <property type="component" value="Chromosome"/>
</dbReference>
<evidence type="ECO:0000256" key="3">
    <source>
        <dbReference type="ARBA" id="ARBA00022679"/>
    </source>
</evidence>
<dbReference type="InterPro" id="IPR050219">
    <property type="entry name" value="DnaG_primase"/>
</dbReference>
<protein>
    <recommendedName>
        <fullName evidence="12">DNA primase</fullName>
        <ecNumber evidence="12">2.7.7.101</ecNumber>
    </recommendedName>
</protein>
<dbReference type="InterPro" id="IPR013264">
    <property type="entry name" value="DNAG_N"/>
</dbReference>
<dbReference type="Gene3D" id="3.90.580.10">
    <property type="entry name" value="Zinc finger, CHC2-type domain"/>
    <property type="match status" value="1"/>
</dbReference>